<dbReference type="Pfam" id="PF00042">
    <property type="entry name" value="Globin"/>
    <property type="match status" value="1"/>
</dbReference>
<proteinExistence type="inferred from homology"/>
<evidence type="ECO:0000313" key="17">
    <source>
        <dbReference type="RefSeq" id="XP_020643253.2"/>
    </source>
</evidence>
<dbReference type="InterPro" id="IPR002335">
    <property type="entry name" value="Myoglobin"/>
</dbReference>
<organism evidence="16 17">
    <name type="scientific">Pogona vitticeps</name>
    <name type="common">central bearded dragon</name>
    <dbReference type="NCBI Taxonomy" id="103695"/>
    <lineage>
        <taxon>Eukaryota</taxon>
        <taxon>Metazoa</taxon>
        <taxon>Chordata</taxon>
        <taxon>Craniata</taxon>
        <taxon>Vertebrata</taxon>
        <taxon>Euteleostomi</taxon>
        <taxon>Lepidosauria</taxon>
        <taxon>Squamata</taxon>
        <taxon>Bifurcata</taxon>
        <taxon>Unidentata</taxon>
        <taxon>Episquamata</taxon>
        <taxon>Toxicofera</taxon>
        <taxon>Iguania</taxon>
        <taxon>Acrodonta</taxon>
        <taxon>Agamidae</taxon>
        <taxon>Amphibolurinae</taxon>
        <taxon>Pogona</taxon>
    </lineage>
</organism>
<dbReference type="Proteomes" id="UP001652642">
    <property type="component" value="Chromosome 5"/>
</dbReference>
<dbReference type="SMR" id="A0A6J0T7B6"/>
<evidence type="ECO:0000256" key="14">
    <source>
        <dbReference type="RuleBase" id="RU251113"/>
    </source>
</evidence>
<dbReference type="GO" id="GO:0016491">
    <property type="term" value="F:oxidoreductase activity"/>
    <property type="evidence" value="ECO:0007669"/>
    <property type="project" value="UniProtKB-KW"/>
</dbReference>
<evidence type="ECO:0000256" key="11">
    <source>
        <dbReference type="ARBA" id="ARBA00048118"/>
    </source>
</evidence>
<keyword evidence="7" id="KW-0560">Oxidoreductase</keyword>
<sequence length="154" mass="17506">MGLSDQEWQKVIDIWGKVEPDLPARGQEVIISLFQNHPETQDKFDKFKNLKSMDEMRSSEELKKHGTTVLTALGKILKQKGNHEAEVTPLAQSHANKHKIPIKYLEFICEIIVGIIAEKYAADFGPDSQAAMRKALELFRNDMASKYKDFGFQG</sequence>
<evidence type="ECO:0000256" key="3">
    <source>
        <dbReference type="ARBA" id="ARBA00022490"/>
    </source>
</evidence>
<reference evidence="17" key="1">
    <citation type="submission" date="2025-08" db="UniProtKB">
        <authorList>
            <consortium name="RefSeq"/>
        </authorList>
    </citation>
    <scope>IDENTIFICATION</scope>
</reference>
<keyword evidence="16" id="KW-1185">Reference proteome</keyword>
<dbReference type="GO" id="GO:0019825">
    <property type="term" value="F:oxygen binding"/>
    <property type="evidence" value="ECO:0007669"/>
    <property type="project" value="UniProtKB-UniRule"/>
</dbReference>
<keyword evidence="6 14" id="KW-0479">Metal-binding</keyword>
<evidence type="ECO:0000256" key="2">
    <source>
        <dbReference type="ARBA" id="ARBA00022448"/>
    </source>
</evidence>
<keyword evidence="8 14" id="KW-0408">Iron</keyword>
<evidence type="ECO:0000313" key="16">
    <source>
        <dbReference type="Proteomes" id="UP001652642"/>
    </source>
</evidence>
<evidence type="ECO:0000256" key="7">
    <source>
        <dbReference type="ARBA" id="ARBA00023002"/>
    </source>
</evidence>
<comment type="catalytic activity">
    <reaction evidence="11">
        <text>Fe(III)-heme b-[protein] + nitric oxide + H2O = Fe(II)-heme b-[protein] + nitrite + 2 H(+)</text>
        <dbReference type="Rhea" id="RHEA:77711"/>
        <dbReference type="Rhea" id="RHEA-COMP:18975"/>
        <dbReference type="Rhea" id="RHEA-COMP:18976"/>
        <dbReference type="ChEBI" id="CHEBI:15377"/>
        <dbReference type="ChEBI" id="CHEBI:15378"/>
        <dbReference type="ChEBI" id="CHEBI:16301"/>
        <dbReference type="ChEBI" id="CHEBI:16480"/>
        <dbReference type="ChEBI" id="CHEBI:55376"/>
        <dbReference type="ChEBI" id="CHEBI:60344"/>
    </reaction>
    <physiologicalReaction direction="right-to-left" evidence="11">
        <dbReference type="Rhea" id="RHEA:77713"/>
    </physiologicalReaction>
</comment>
<gene>
    <name evidence="17" type="primary">MB</name>
</gene>
<keyword evidence="2 13" id="KW-0813">Transport</keyword>
<evidence type="ECO:0000256" key="6">
    <source>
        <dbReference type="ARBA" id="ARBA00022723"/>
    </source>
</evidence>
<keyword evidence="5 13" id="KW-0561">Oxygen transport</keyword>
<evidence type="ECO:0000256" key="4">
    <source>
        <dbReference type="ARBA" id="ARBA00022617"/>
    </source>
</evidence>
<evidence type="ECO:0000256" key="10">
    <source>
        <dbReference type="ARBA" id="ARBA00044498"/>
    </source>
</evidence>
<comment type="catalytic activity">
    <reaction evidence="12">
        <text>H2O2 + AH2 = A + 2 H2O</text>
        <dbReference type="Rhea" id="RHEA:30275"/>
        <dbReference type="ChEBI" id="CHEBI:13193"/>
        <dbReference type="ChEBI" id="CHEBI:15377"/>
        <dbReference type="ChEBI" id="CHEBI:16240"/>
        <dbReference type="ChEBI" id="CHEBI:17499"/>
    </reaction>
</comment>
<evidence type="ECO:0000256" key="1">
    <source>
        <dbReference type="ARBA" id="ARBA00008705"/>
    </source>
</evidence>
<comment type="similarity">
    <text evidence="1 13">Belongs to the globin family.</text>
</comment>
<dbReference type="InterPro" id="IPR000971">
    <property type="entry name" value="Globin"/>
</dbReference>
<dbReference type="InterPro" id="IPR009050">
    <property type="entry name" value="Globin-like_sf"/>
</dbReference>
<dbReference type="GO" id="GO:0005344">
    <property type="term" value="F:oxygen carrier activity"/>
    <property type="evidence" value="ECO:0007669"/>
    <property type="project" value="UniProtKB-UniRule"/>
</dbReference>
<comment type="function">
    <text evidence="14">Monomeric heme protein which primary function is to store oxygen and facilitate its diffusion within muscle tissues. Reversibly binds oxygen through a pentacoordinated heme iron and enables its timely and efficient release as needed during periods of heightened demand. Depending on the oxidative conditions of tissues and cells, and in addition to its ability to bind oxygen, it also has a nitrite reductase activity whereby it regulates the production of bioactive nitric oxide. Under stress conditions, like hypoxia and anoxia, it also protects cells against reactive oxygen species thanks to its pseudoperoxidase activity.</text>
</comment>
<dbReference type="GO" id="GO:0016528">
    <property type="term" value="C:sarcoplasm"/>
    <property type="evidence" value="ECO:0007669"/>
    <property type="project" value="UniProtKB-SubCell"/>
</dbReference>
<keyword evidence="4 13" id="KW-0349">Heme</keyword>
<evidence type="ECO:0000256" key="8">
    <source>
        <dbReference type="ARBA" id="ARBA00023004"/>
    </source>
</evidence>
<dbReference type="GeneID" id="110075907"/>
<comment type="subcellular location">
    <subcellularLocation>
        <location evidence="10">Cytoplasm</location>
        <location evidence="10">Sarcoplasm</location>
    </subcellularLocation>
</comment>
<dbReference type="GO" id="GO:0046872">
    <property type="term" value="F:metal ion binding"/>
    <property type="evidence" value="ECO:0007669"/>
    <property type="project" value="UniProtKB-KW"/>
</dbReference>
<dbReference type="PANTHER" id="PTHR47132:SF1">
    <property type="entry name" value="MYOGLOBIN"/>
    <property type="match status" value="1"/>
</dbReference>
<dbReference type="CTD" id="4151"/>
<evidence type="ECO:0000259" key="15">
    <source>
        <dbReference type="PROSITE" id="PS01033"/>
    </source>
</evidence>
<dbReference type="PRINTS" id="PR00613">
    <property type="entry name" value="MYOGLOBIN"/>
</dbReference>
<dbReference type="AlphaFoldDB" id="A0A6J0T7B6"/>
<keyword evidence="3" id="KW-0963">Cytoplasm</keyword>
<evidence type="ECO:0000256" key="9">
    <source>
        <dbReference type="ARBA" id="ARBA00023179"/>
    </source>
</evidence>
<dbReference type="GO" id="GO:0020037">
    <property type="term" value="F:heme binding"/>
    <property type="evidence" value="ECO:0007669"/>
    <property type="project" value="UniProtKB-UniRule"/>
</dbReference>
<accession>A0A6J0T7B6</accession>
<evidence type="ECO:0000256" key="13">
    <source>
        <dbReference type="RuleBase" id="RU000356"/>
    </source>
</evidence>
<name>A0A6J0T7B6_9SAUR</name>
<dbReference type="InParanoid" id="A0A6J0T7B6"/>
<dbReference type="Gene3D" id="6.10.140.2100">
    <property type="match status" value="1"/>
</dbReference>
<dbReference type="SUPFAM" id="SSF46458">
    <property type="entry name" value="Globin-like"/>
    <property type="match status" value="1"/>
</dbReference>
<dbReference type="PANTHER" id="PTHR47132">
    <property type="entry name" value="MYOGLOBIN"/>
    <property type="match status" value="1"/>
</dbReference>
<dbReference type="GO" id="GO:0070062">
    <property type="term" value="C:extracellular exosome"/>
    <property type="evidence" value="ECO:0007669"/>
    <property type="project" value="TreeGrafter"/>
</dbReference>
<dbReference type="PROSITE" id="PS01033">
    <property type="entry name" value="GLOBIN"/>
    <property type="match status" value="1"/>
</dbReference>
<protein>
    <recommendedName>
        <fullName evidence="14">Myoglobin</fullName>
    </recommendedName>
</protein>
<evidence type="ECO:0000256" key="5">
    <source>
        <dbReference type="ARBA" id="ARBA00022621"/>
    </source>
</evidence>
<dbReference type="FunCoup" id="A0A6J0T7B6">
    <property type="interactions" value="495"/>
</dbReference>
<feature type="domain" description="Globin" evidence="15">
    <location>
        <begin position="2"/>
        <end position="148"/>
    </location>
</feature>
<dbReference type="RefSeq" id="XP_020643253.2">
    <property type="nucleotide sequence ID" value="XM_020787594.2"/>
</dbReference>
<dbReference type="OrthoDB" id="6344802at2759"/>
<dbReference type="Gene3D" id="6.10.140.2110">
    <property type="match status" value="1"/>
</dbReference>
<dbReference type="KEGG" id="pvt:110075907"/>
<keyword evidence="9 14" id="KW-0514">Muscle protein</keyword>
<evidence type="ECO:0000256" key="12">
    <source>
        <dbReference type="ARBA" id="ARBA00049931"/>
    </source>
</evidence>